<evidence type="ECO:0000259" key="11">
    <source>
        <dbReference type="Pfam" id="PF12627"/>
    </source>
</evidence>
<dbReference type="Proteomes" id="UP000777784">
    <property type="component" value="Unassembled WGS sequence"/>
</dbReference>
<evidence type="ECO:0000256" key="3">
    <source>
        <dbReference type="ARBA" id="ARBA00022694"/>
    </source>
</evidence>
<feature type="domain" description="tRNA nucleotidyltransferase/poly(A) polymerase RNA and SrmB- binding" evidence="11">
    <location>
        <begin position="184"/>
        <end position="245"/>
    </location>
</feature>
<evidence type="ECO:0000313" key="14">
    <source>
        <dbReference type="Proteomes" id="UP000777784"/>
    </source>
</evidence>
<dbReference type="CDD" id="cd05398">
    <property type="entry name" value="NT_ClassII-CCAase"/>
    <property type="match status" value="1"/>
</dbReference>
<evidence type="ECO:0000259" key="12">
    <source>
        <dbReference type="Pfam" id="PF13735"/>
    </source>
</evidence>
<keyword evidence="5" id="KW-0479">Metal-binding</keyword>
<dbReference type="EMBL" id="JAHJDP010000109">
    <property type="protein sequence ID" value="MBU2693028.1"/>
    <property type="molecule type" value="Genomic_DNA"/>
</dbReference>
<dbReference type="InterPro" id="IPR006675">
    <property type="entry name" value="HDIG_dom"/>
</dbReference>
<comment type="similarity">
    <text evidence="9">Belongs to the tRNA nucleotidyltransferase/poly(A) polymerase family.</text>
</comment>
<keyword evidence="6" id="KW-0547">Nucleotide-binding</keyword>
<evidence type="ECO:0000256" key="1">
    <source>
        <dbReference type="ARBA" id="ARBA00001946"/>
    </source>
</evidence>
<keyword evidence="4" id="KW-0548">Nucleotidyltransferase</keyword>
<dbReference type="PANTHER" id="PTHR46173">
    <property type="entry name" value="CCA TRNA NUCLEOTIDYLTRANSFERASE 1, MITOCHONDRIAL"/>
    <property type="match status" value="1"/>
</dbReference>
<sequence length="467" mass="53319">MDEISKKIETGNLGQTLPTGVHKIGRWIQHAGGRMVIVGGCLRDLLLDRAIHDWDLATDLPPDQLRRAVPKSFDVGARFGTLLIPADGEIFEVTTFRRESDYSDFRHPDSVEFTMELSEDLNRRDFTMNAMAWDPTAPQNLIDPHDGRTDLSHRVIRAVGEPKDRIREDALRILRAVRFAVQLDFSIEPCTLNAMSESAALVDHLSSERIRDELNKILLSPKPSTGFLLLKQIDVLRRILPEIAECDGITQNRFHAYDVFEHTLAATDAAAQDHLIVRLATLFHDIGKPATRTVEEDVHFYGHQFVSAQKAGAIMNRLRYSNEERRKVKHLIRHHMFFFQTEWTDSAVRRFVRDVGMENIPDLFELRKADTAGSGKRRANASRKLQELWDRIQEVLEKDNAFSVRDLAIDGNDIMRELGVTPGRVIGDALHHLLELVLEDPELNTPESLIRELKEWYARNKHPEATG</sequence>
<dbReference type="GO" id="GO:0016779">
    <property type="term" value="F:nucleotidyltransferase activity"/>
    <property type="evidence" value="ECO:0007669"/>
    <property type="project" value="UniProtKB-KW"/>
</dbReference>
<dbReference type="NCBIfam" id="TIGR00277">
    <property type="entry name" value="HDIG"/>
    <property type="match status" value="1"/>
</dbReference>
<keyword evidence="8 9" id="KW-0694">RNA-binding</keyword>
<comment type="cofactor">
    <cofactor evidence="1">
        <name>Mg(2+)</name>
        <dbReference type="ChEBI" id="CHEBI:18420"/>
    </cofactor>
</comment>
<evidence type="ECO:0000256" key="8">
    <source>
        <dbReference type="ARBA" id="ARBA00022884"/>
    </source>
</evidence>
<dbReference type="SUPFAM" id="SSF81891">
    <property type="entry name" value="Poly A polymerase C-terminal region-like"/>
    <property type="match status" value="1"/>
</dbReference>
<dbReference type="InterPro" id="IPR043519">
    <property type="entry name" value="NT_sf"/>
</dbReference>
<gene>
    <name evidence="13" type="ORF">KJ970_19100</name>
</gene>
<dbReference type="CDD" id="cd00077">
    <property type="entry name" value="HDc"/>
    <property type="match status" value="1"/>
</dbReference>
<dbReference type="GO" id="GO:0000049">
    <property type="term" value="F:tRNA binding"/>
    <property type="evidence" value="ECO:0007669"/>
    <property type="project" value="TreeGrafter"/>
</dbReference>
<evidence type="ECO:0000256" key="5">
    <source>
        <dbReference type="ARBA" id="ARBA00022723"/>
    </source>
</evidence>
<dbReference type="GO" id="GO:0000166">
    <property type="term" value="F:nucleotide binding"/>
    <property type="evidence" value="ECO:0007669"/>
    <property type="project" value="UniProtKB-KW"/>
</dbReference>
<keyword evidence="3" id="KW-0819">tRNA processing</keyword>
<evidence type="ECO:0000313" key="13">
    <source>
        <dbReference type="EMBL" id="MBU2693028.1"/>
    </source>
</evidence>
<evidence type="ECO:0000256" key="7">
    <source>
        <dbReference type="ARBA" id="ARBA00022842"/>
    </source>
</evidence>
<dbReference type="InterPro" id="IPR050264">
    <property type="entry name" value="Bact_CCA-adding_enz_type3_sf"/>
</dbReference>
<dbReference type="Gene3D" id="3.30.460.10">
    <property type="entry name" value="Beta Polymerase, domain 2"/>
    <property type="match status" value="1"/>
</dbReference>
<protein>
    <submittedName>
        <fullName evidence="13">HD domain-containing protein</fullName>
    </submittedName>
</protein>
<feature type="domain" description="CCA-adding enzyme C-terminal" evidence="12">
    <location>
        <begin position="308"/>
        <end position="450"/>
    </location>
</feature>
<dbReference type="SUPFAM" id="SSF81301">
    <property type="entry name" value="Nucleotidyltransferase"/>
    <property type="match status" value="1"/>
</dbReference>
<dbReference type="Pfam" id="PF12627">
    <property type="entry name" value="PolyA_pol_RNAbd"/>
    <property type="match status" value="1"/>
</dbReference>
<dbReference type="InterPro" id="IPR002646">
    <property type="entry name" value="PolA_pol_head_dom"/>
</dbReference>
<organism evidence="13 14">
    <name type="scientific">Eiseniibacteriota bacterium</name>
    <dbReference type="NCBI Taxonomy" id="2212470"/>
    <lineage>
        <taxon>Bacteria</taxon>
        <taxon>Candidatus Eiseniibacteriota</taxon>
    </lineage>
</organism>
<dbReference type="InterPro" id="IPR003607">
    <property type="entry name" value="HD/PDEase_dom"/>
</dbReference>
<accession>A0A948S0E5</accession>
<evidence type="ECO:0000256" key="6">
    <source>
        <dbReference type="ARBA" id="ARBA00022741"/>
    </source>
</evidence>
<dbReference type="GO" id="GO:0046872">
    <property type="term" value="F:metal ion binding"/>
    <property type="evidence" value="ECO:0007669"/>
    <property type="project" value="UniProtKB-KW"/>
</dbReference>
<evidence type="ECO:0000259" key="10">
    <source>
        <dbReference type="Pfam" id="PF01743"/>
    </source>
</evidence>
<keyword evidence="2 9" id="KW-0808">Transferase</keyword>
<dbReference type="GO" id="GO:0008033">
    <property type="term" value="P:tRNA processing"/>
    <property type="evidence" value="ECO:0007669"/>
    <property type="project" value="UniProtKB-KW"/>
</dbReference>
<dbReference type="Gene3D" id="1.10.246.80">
    <property type="match status" value="1"/>
</dbReference>
<comment type="caution">
    <text evidence="13">The sequence shown here is derived from an EMBL/GenBank/DDBJ whole genome shotgun (WGS) entry which is preliminary data.</text>
</comment>
<name>A0A948S0E5_UNCEI</name>
<proteinExistence type="inferred from homology"/>
<dbReference type="AlphaFoldDB" id="A0A948S0E5"/>
<dbReference type="InterPro" id="IPR032828">
    <property type="entry name" value="PolyA_RNA-bd"/>
</dbReference>
<feature type="domain" description="Poly A polymerase head" evidence="10">
    <location>
        <begin position="36"/>
        <end position="157"/>
    </location>
</feature>
<evidence type="ECO:0000256" key="4">
    <source>
        <dbReference type="ARBA" id="ARBA00022695"/>
    </source>
</evidence>
<dbReference type="Pfam" id="PF01743">
    <property type="entry name" value="PolyA_pol"/>
    <property type="match status" value="1"/>
</dbReference>
<evidence type="ECO:0000256" key="9">
    <source>
        <dbReference type="RuleBase" id="RU003953"/>
    </source>
</evidence>
<keyword evidence="7" id="KW-0460">Magnesium</keyword>
<evidence type="ECO:0000256" key="2">
    <source>
        <dbReference type="ARBA" id="ARBA00022679"/>
    </source>
</evidence>
<dbReference type="Pfam" id="PF13735">
    <property type="entry name" value="tRNA_NucTran2_2"/>
    <property type="match status" value="1"/>
</dbReference>
<dbReference type="Gene3D" id="1.10.3090.10">
    <property type="entry name" value="cca-adding enzyme, domain 2"/>
    <property type="match status" value="1"/>
</dbReference>
<dbReference type="InterPro" id="IPR032810">
    <property type="entry name" value="CCA-adding_enz_C"/>
</dbReference>
<reference evidence="13" key="1">
    <citation type="submission" date="2021-05" db="EMBL/GenBank/DDBJ databases">
        <title>Energy efficiency and biological interactions define the core microbiome of deep oligotrophic groundwater.</title>
        <authorList>
            <person name="Mehrshad M."/>
            <person name="Lopez-Fernandez M."/>
            <person name="Bell E."/>
            <person name="Bernier-Latmani R."/>
            <person name="Bertilsson S."/>
            <person name="Dopson M."/>
        </authorList>
    </citation>
    <scope>NUCLEOTIDE SEQUENCE</scope>
    <source>
        <strain evidence="13">Modern_marine.mb.64</strain>
    </source>
</reference>
<dbReference type="PANTHER" id="PTHR46173:SF1">
    <property type="entry name" value="CCA TRNA NUCLEOTIDYLTRANSFERASE 1, MITOCHONDRIAL"/>
    <property type="match status" value="1"/>
</dbReference>